<dbReference type="PROSITE" id="PS51257">
    <property type="entry name" value="PROKAR_LIPOPROTEIN"/>
    <property type="match status" value="1"/>
</dbReference>
<name>A0ABV6YR66_UNCC1</name>
<gene>
    <name evidence="1" type="ORF">ACFL27_00655</name>
</gene>
<proteinExistence type="predicted"/>
<protein>
    <recommendedName>
        <fullName evidence="3">DUF3108 domain-containing protein</fullName>
    </recommendedName>
</protein>
<organism evidence="1 2">
    <name type="scientific">candidate division CSSED10-310 bacterium</name>
    <dbReference type="NCBI Taxonomy" id="2855610"/>
    <lineage>
        <taxon>Bacteria</taxon>
        <taxon>Bacteria division CSSED10-310</taxon>
    </lineage>
</organism>
<reference evidence="1 2" key="1">
    <citation type="submission" date="2024-09" db="EMBL/GenBank/DDBJ databases">
        <title>Laminarin stimulates single cell rates of sulfate reduction while oxygen inhibits transcriptomic activity in coastal marine sediment.</title>
        <authorList>
            <person name="Lindsay M."/>
            <person name="Orcutt B."/>
            <person name="Emerson D."/>
            <person name="Stepanauskas R."/>
            <person name="D'Angelo T."/>
        </authorList>
    </citation>
    <scope>NUCLEOTIDE SEQUENCE [LARGE SCALE GENOMIC DNA]</scope>
    <source>
        <strain evidence="1">SAG AM-311-K15</strain>
    </source>
</reference>
<sequence length="302" mass="35060">MMKSKMICGPPCFYSGIICGFIICFITVSCVAEPVQEVEYPLLATEPLLNNLFFDYYEPALSSPSADVSEDFFISESFRGTMFFRFLWAFYKQYEVTARFSMALRGPIYRIDFLIQSKKRKFKNKYTVLGFAAQNLLLPVVYRKIVKVDDTDEIAYYTYDYRTYHQTGQGKVEFIHRKPDHEETLNKDTFIPGDMGILTIIGNILTNRFSPKSHPCLTRPSRLNGKPITLKITFEKQGEHYLAVMPIGEQPMEVFVLFKDSIPIRFYTNKKGCILTFFKTWLLDSVFCLSSFDFKMDEKTTS</sequence>
<evidence type="ECO:0008006" key="3">
    <source>
        <dbReference type="Google" id="ProtNLM"/>
    </source>
</evidence>
<keyword evidence="2" id="KW-1185">Reference proteome</keyword>
<dbReference type="EMBL" id="JBHPBY010000004">
    <property type="protein sequence ID" value="MFC1848690.1"/>
    <property type="molecule type" value="Genomic_DNA"/>
</dbReference>
<evidence type="ECO:0000313" key="2">
    <source>
        <dbReference type="Proteomes" id="UP001594351"/>
    </source>
</evidence>
<accession>A0ABV6YR66</accession>
<dbReference type="Proteomes" id="UP001594351">
    <property type="component" value="Unassembled WGS sequence"/>
</dbReference>
<evidence type="ECO:0000313" key="1">
    <source>
        <dbReference type="EMBL" id="MFC1848690.1"/>
    </source>
</evidence>
<comment type="caution">
    <text evidence="1">The sequence shown here is derived from an EMBL/GenBank/DDBJ whole genome shotgun (WGS) entry which is preliminary data.</text>
</comment>